<evidence type="ECO:0000256" key="1">
    <source>
        <dbReference type="SAM" id="MobiDB-lite"/>
    </source>
</evidence>
<reference evidence="4" key="1">
    <citation type="submission" date="2016-06" db="UniProtKB">
        <authorList>
            <consortium name="WormBaseParasite"/>
        </authorList>
    </citation>
    <scope>IDENTIFICATION</scope>
</reference>
<feature type="region of interest" description="Disordered" evidence="1">
    <location>
        <begin position="289"/>
        <end position="317"/>
    </location>
</feature>
<dbReference type="EMBL" id="UYRW01000228">
    <property type="protein sequence ID" value="VDK64717.1"/>
    <property type="molecule type" value="Genomic_DNA"/>
</dbReference>
<evidence type="ECO:0000313" key="2">
    <source>
        <dbReference type="EMBL" id="VDK64717.1"/>
    </source>
</evidence>
<dbReference type="WBParaSite" id="nOo.2.0.1.t01700-RA">
    <property type="protein sequence ID" value="nOo.2.0.1.t01700-RA"/>
    <property type="gene ID" value="nOo.2.0.1.g01700"/>
</dbReference>
<sequence>MHRSLWSEERNNTLKSVRSHTGSSAYEYDADLTSSLVSFENTSFGINSESEAEIRHLGRTRGTATCTERFSPQYTSQKSIYNEKRKQRGRRRGRGISTVAGSAIITAQTFPSDDVYEFRSSPESDVVKITYVQYDVSKLKMIVKSEGRKGGGEWVVSRLTYHIVPLGDLNVSVSKAEFAGDMERELSESPSLKRQRFIQTGVTTVASFTSTTVSSETNITQEDVSILEKDEALDVISNVSDLMDEKTDATIDRKVPPLRISLPRTPTEDTIAIASATDDVTSAATSIVRRNTRSTKNLTRRHQSPEQSTSNTCDESIQRVTRSKLRQSGRQLCDHSAVNYDTSVKKKSNIWRRNSTTTGSPMPAPSTATSDEQITSTNDAGDRVDAEENSHLEAATLKEDENTLLALSLMKKNSYEGFRDFRSVIEERWAKDATEETVAPENPPNFNNYLIVQGNYTSASNVGSLSFQEKVDVVFMEKLTTKLQTLHAEQQEKRRNMHFYHQVERERLRMQAESEVMRMLTRKANERHGSFSAMRVIRETNLFNTGFLEVKPKKSPVMEISEIKVKYEKLVEIMRRRQQMEADALYAEQVFVWDAAVQRSEDTTLLNLENAVPHVSVSSLILNF</sequence>
<name>A0A182E167_ONCOC</name>
<dbReference type="OrthoDB" id="5841750at2759"/>
<keyword evidence="3" id="KW-1185">Reference proteome</keyword>
<feature type="region of interest" description="Disordered" evidence="1">
    <location>
        <begin position="349"/>
        <end position="383"/>
    </location>
</feature>
<organism evidence="4">
    <name type="scientific">Onchocerca ochengi</name>
    <name type="common">Filarial nematode worm</name>
    <dbReference type="NCBI Taxonomy" id="42157"/>
    <lineage>
        <taxon>Eukaryota</taxon>
        <taxon>Metazoa</taxon>
        <taxon>Ecdysozoa</taxon>
        <taxon>Nematoda</taxon>
        <taxon>Chromadorea</taxon>
        <taxon>Rhabditida</taxon>
        <taxon>Spirurina</taxon>
        <taxon>Spiruromorpha</taxon>
        <taxon>Filarioidea</taxon>
        <taxon>Onchocercidae</taxon>
        <taxon>Onchocerca</taxon>
    </lineage>
</organism>
<evidence type="ECO:0000313" key="3">
    <source>
        <dbReference type="Proteomes" id="UP000271087"/>
    </source>
</evidence>
<accession>A0A182E167</accession>
<dbReference type="STRING" id="42157.A0A182E167"/>
<gene>
    <name evidence="2" type="ORF">NOO_LOCUS1700</name>
</gene>
<protein>
    <submittedName>
        <fullName evidence="4">Protein kinase domain-containing protein</fullName>
    </submittedName>
</protein>
<feature type="compositionally biased region" description="Polar residues" evidence="1">
    <location>
        <begin position="305"/>
        <end position="317"/>
    </location>
</feature>
<dbReference type="Proteomes" id="UP000271087">
    <property type="component" value="Unassembled WGS sequence"/>
</dbReference>
<proteinExistence type="predicted"/>
<feature type="compositionally biased region" description="Polar residues" evidence="1">
    <location>
        <begin position="351"/>
        <end position="379"/>
    </location>
</feature>
<reference evidence="2 3" key="2">
    <citation type="submission" date="2018-08" db="EMBL/GenBank/DDBJ databases">
        <authorList>
            <person name="Laetsch R D."/>
            <person name="Stevens L."/>
            <person name="Kumar S."/>
            <person name="Blaxter L. M."/>
        </authorList>
    </citation>
    <scope>NUCLEOTIDE SEQUENCE [LARGE SCALE GENOMIC DNA]</scope>
</reference>
<feature type="compositionally biased region" description="Basic residues" evidence="1">
    <location>
        <begin position="290"/>
        <end position="302"/>
    </location>
</feature>
<dbReference type="AlphaFoldDB" id="A0A182E167"/>
<evidence type="ECO:0000313" key="4">
    <source>
        <dbReference type="WBParaSite" id="nOo.2.0.1.t01700-RA"/>
    </source>
</evidence>